<feature type="domain" description="Reverse transcriptase zinc-binding" evidence="2">
    <location>
        <begin position="75"/>
        <end position="123"/>
    </location>
</feature>
<evidence type="ECO:0000313" key="3">
    <source>
        <dbReference type="EMBL" id="KAK7362679.1"/>
    </source>
</evidence>
<accession>A0AAN9N2U7</accession>
<dbReference type="AlphaFoldDB" id="A0AAN9N2U7"/>
<dbReference type="Proteomes" id="UP001367508">
    <property type="component" value="Unassembled WGS sequence"/>
</dbReference>
<dbReference type="InterPro" id="IPR026960">
    <property type="entry name" value="RVT-Znf"/>
</dbReference>
<dbReference type="EMBL" id="JAYMYQ010000001">
    <property type="protein sequence ID" value="KAK7362679.1"/>
    <property type="molecule type" value="Genomic_DNA"/>
</dbReference>
<sequence>MVGARGVRSENGTGVQDKRVEKSKRARPELILRPRPINNAMWSWLEIKVNMIIEFGWESPQVFIKQRSVVGKLWNLLNEIWKIKVPKKCQVCAWRLVLNRLPTRDNLSCRGIDVHNVCPFVSKKSPFPVVCVCETYLERYLDSGRSHTCRGDKSSMVDLGILIAVV</sequence>
<keyword evidence="4" id="KW-1185">Reference proteome</keyword>
<dbReference type="Pfam" id="PF13966">
    <property type="entry name" value="zf-RVT"/>
    <property type="match status" value="1"/>
</dbReference>
<name>A0AAN9N2U7_CANGL</name>
<evidence type="ECO:0000313" key="4">
    <source>
        <dbReference type="Proteomes" id="UP001367508"/>
    </source>
</evidence>
<feature type="region of interest" description="Disordered" evidence="1">
    <location>
        <begin position="1"/>
        <end position="22"/>
    </location>
</feature>
<evidence type="ECO:0000256" key="1">
    <source>
        <dbReference type="SAM" id="MobiDB-lite"/>
    </source>
</evidence>
<proteinExistence type="predicted"/>
<comment type="caution">
    <text evidence="3">The sequence shown here is derived from an EMBL/GenBank/DDBJ whole genome shotgun (WGS) entry which is preliminary data.</text>
</comment>
<organism evidence="3 4">
    <name type="scientific">Canavalia gladiata</name>
    <name type="common">Sword bean</name>
    <name type="synonym">Dolichos gladiatus</name>
    <dbReference type="NCBI Taxonomy" id="3824"/>
    <lineage>
        <taxon>Eukaryota</taxon>
        <taxon>Viridiplantae</taxon>
        <taxon>Streptophyta</taxon>
        <taxon>Embryophyta</taxon>
        <taxon>Tracheophyta</taxon>
        <taxon>Spermatophyta</taxon>
        <taxon>Magnoliopsida</taxon>
        <taxon>eudicotyledons</taxon>
        <taxon>Gunneridae</taxon>
        <taxon>Pentapetalae</taxon>
        <taxon>rosids</taxon>
        <taxon>fabids</taxon>
        <taxon>Fabales</taxon>
        <taxon>Fabaceae</taxon>
        <taxon>Papilionoideae</taxon>
        <taxon>50 kb inversion clade</taxon>
        <taxon>NPAAA clade</taxon>
        <taxon>indigoferoid/millettioid clade</taxon>
        <taxon>Phaseoleae</taxon>
        <taxon>Canavalia</taxon>
    </lineage>
</organism>
<gene>
    <name evidence="3" type="ORF">VNO77_04799</name>
</gene>
<protein>
    <recommendedName>
        <fullName evidence="2">Reverse transcriptase zinc-binding domain-containing protein</fullName>
    </recommendedName>
</protein>
<reference evidence="3 4" key="1">
    <citation type="submission" date="2024-01" db="EMBL/GenBank/DDBJ databases">
        <title>The genomes of 5 underutilized Papilionoideae crops provide insights into root nodulation and disease resistanc.</title>
        <authorList>
            <person name="Jiang F."/>
        </authorList>
    </citation>
    <scope>NUCLEOTIDE SEQUENCE [LARGE SCALE GENOMIC DNA]</scope>
    <source>
        <strain evidence="3">LVBAO_FW01</strain>
        <tissue evidence="3">Leaves</tissue>
    </source>
</reference>
<evidence type="ECO:0000259" key="2">
    <source>
        <dbReference type="Pfam" id="PF13966"/>
    </source>
</evidence>